<comment type="similarity">
    <text evidence="1">Belongs to the peptidase C1 family.</text>
</comment>
<feature type="chain" id="PRO_5040190577" description="Peptidase C1A papain C-terminal domain-containing protein" evidence="7">
    <location>
        <begin position="24"/>
        <end position="320"/>
    </location>
</feature>
<keyword evidence="2" id="KW-0645">Protease</keyword>
<protein>
    <recommendedName>
        <fullName evidence="8">Peptidase C1A papain C-terminal domain-containing protein</fullName>
    </recommendedName>
</protein>
<feature type="non-terminal residue" evidence="9">
    <location>
        <position position="1"/>
    </location>
</feature>
<dbReference type="PROSITE" id="PS00639">
    <property type="entry name" value="THIOL_PROTEASE_HIS"/>
    <property type="match status" value="1"/>
</dbReference>
<evidence type="ECO:0000256" key="5">
    <source>
        <dbReference type="ARBA" id="ARBA00022807"/>
    </source>
</evidence>
<dbReference type="InterPro" id="IPR025661">
    <property type="entry name" value="Pept_asp_AS"/>
</dbReference>
<evidence type="ECO:0000259" key="8">
    <source>
        <dbReference type="SMART" id="SM00645"/>
    </source>
</evidence>
<dbReference type="PANTHER" id="PTHR12411">
    <property type="entry name" value="CYSTEINE PROTEASE FAMILY C1-RELATED"/>
    <property type="match status" value="1"/>
</dbReference>
<dbReference type="PRINTS" id="PR00705">
    <property type="entry name" value="PAPAIN"/>
</dbReference>
<evidence type="ECO:0000256" key="2">
    <source>
        <dbReference type="ARBA" id="ARBA00022670"/>
    </source>
</evidence>
<keyword evidence="5" id="KW-0788">Thiol protease</keyword>
<accession>A0A9P0A9Y1</accession>
<feature type="signal peptide" evidence="7">
    <location>
        <begin position="1"/>
        <end position="23"/>
    </location>
</feature>
<feature type="domain" description="Peptidase C1A papain C-terminal" evidence="8">
    <location>
        <begin position="102"/>
        <end position="317"/>
    </location>
</feature>
<evidence type="ECO:0000256" key="1">
    <source>
        <dbReference type="ARBA" id="ARBA00008455"/>
    </source>
</evidence>
<proteinExistence type="inferred from homology"/>
<dbReference type="SMART" id="SM00645">
    <property type="entry name" value="Pept_C1"/>
    <property type="match status" value="1"/>
</dbReference>
<dbReference type="InterPro" id="IPR025660">
    <property type="entry name" value="Pept_his_AS"/>
</dbReference>
<evidence type="ECO:0000256" key="7">
    <source>
        <dbReference type="SAM" id="SignalP"/>
    </source>
</evidence>
<reference evidence="9" key="1">
    <citation type="submission" date="2021-12" db="EMBL/GenBank/DDBJ databases">
        <authorList>
            <person name="King R."/>
        </authorList>
    </citation>
    <scope>NUCLEOTIDE SEQUENCE</scope>
</reference>
<keyword evidence="4" id="KW-0378">Hydrolase</keyword>
<evidence type="ECO:0000256" key="4">
    <source>
        <dbReference type="ARBA" id="ARBA00022801"/>
    </source>
</evidence>
<dbReference type="InterPro" id="IPR000169">
    <property type="entry name" value="Pept_cys_AS"/>
</dbReference>
<dbReference type="Pfam" id="PF00112">
    <property type="entry name" value="Peptidase_C1"/>
    <property type="match status" value="1"/>
</dbReference>
<dbReference type="InterPro" id="IPR012599">
    <property type="entry name" value="Propeptide_C1A"/>
</dbReference>
<dbReference type="Pfam" id="PF08127">
    <property type="entry name" value="Propeptide_C1"/>
    <property type="match status" value="1"/>
</dbReference>
<dbReference type="SUPFAM" id="SSF54001">
    <property type="entry name" value="Cysteine proteinases"/>
    <property type="match status" value="1"/>
</dbReference>
<evidence type="ECO:0000313" key="9">
    <source>
        <dbReference type="EMBL" id="CAH0388738.1"/>
    </source>
</evidence>
<dbReference type="Proteomes" id="UP001152759">
    <property type="component" value="Chromosome 4"/>
</dbReference>
<evidence type="ECO:0000313" key="10">
    <source>
        <dbReference type="Proteomes" id="UP001152759"/>
    </source>
</evidence>
<keyword evidence="10" id="KW-1185">Reference proteome</keyword>
<dbReference type="PROSITE" id="PS00139">
    <property type="entry name" value="THIOL_PROTEASE_CYS"/>
    <property type="match status" value="1"/>
</dbReference>
<dbReference type="GO" id="GO:0004197">
    <property type="term" value="F:cysteine-type endopeptidase activity"/>
    <property type="evidence" value="ECO:0007669"/>
    <property type="project" value="InterPro"/>
</dbReference>
<gene>
    <name evidence="9" type="ORF">BEMITA_LOCUS7633</name>
</gene>
<keyword evidence="6" id="KW-1015">Disulfide bond</keyword>
<dbReference type="AlphaFoldDB" id="A0A9P0A9Y1"/>
<dbReference type="GO" id="GO:0006508">
    <property type="term" value="P:proteolysis"/>
    <property type="evidence" value="ECO:0007669"/>
    <property type="project" value="UniProtKB-KW"/>
</dbReference>
<dbReference type="Gene3D" id="3.90.70.10">
    <property type="entry name" value="Cysteine proteinases"/>
    <property type="match status" value="2"/>
</dbReference>
<dbReference type="InterPro" id="IPR013128">
    <property type="entry name" value="Peptidase_C1A"/>
</dbReference>
<sequence length="320" mass="35341">WTIPPLWEVFFLWGAFSFLPALARDIVSGHSEMFSLKNQDAMIDHINQVQSSWTAGKNFPDDISQDYLRQLASAWLPEENDLPSLPVLNALDDPIHTGAADPPAEFDARKKWTKCPSLLHIYDQGNCGSCWAVAAASVITDRTCIASNGAFKDYISGWNLVCCCIGECSKSCGGGFTSKAFEFHVKQGIVTGGEFGTNQGCMPYQIKHCSHHMGDKGKYPNCKSYNETVVPVCVNACTNKGYKTPMSKDRHFGVYHHVTGEKIGGHAVRVLGYGTEKGESYWLVANSWNSEWGDQGLFKIRSGTNDCNSEENFQTSEPKV</sequence>
<dbReference type="EMBL" id="OU963865">
    <property type="protein sequence ID" value="CAH0388738.1"/>
    <property type="molecule type" value="Genomic_DNA"/>
</dbReference>
<name>A0A9P0A9Y1_BEMTA</name>
<evidence type="ECO:0000256" key="3">
    <source>
        <dbReference type="ARBA" id="ARBA00022729"/>
    </source>
</evidence>
<dbReference type="PROSITE" id="PS00640">
    <property type="entry name" value="THIOL_PROTEASE_ASN"/>
    <property type="match status" value="1"/>
</dbReference>
<dbReference type="InterPro" id="IPR000668">
    <property type="entry name" value="Peptidase_C1A_C"/>
</dbReference>
<organism evidence="9 10">
    <name type="scientific">Bemisia tabaci</name>
    <name type="common">Sweetpotato whitefly</name>
    <name type="synonym">Aleurodes tabaci</name>
    <dbReference type="NCBI Taxonomy" id="7038"/>
    <lineage>
        <taxon>Eukaryota</taxon>
        <taxon>Metazoa</taxon>
        <taxon>Ecdysozoa</taxon>
        <taxon>Arthropoda</taxon>
        <taxon>Hexapoda</taxon>
        <taxon>Insecta</taxon>
        <taxon>Pterygota</taxon>
        <taxon>Neoptera</taxon>
        <taxon>Paraneoptera</taxon>
        <taxon>Hemiptera</taxon>
        <taxon>Sternorrhyncha</taxon>
        <taxon>Aleyrodoidea</taxon>
        <taxon>Aleyrodidae</taxon>
        <taxon>Aleyrodinae</taxon>
        <taxon>Bemisia</taxon>
    </lineage>
</organism>
<keyword evidence="3 7" id="KW-0732">Signal</keyword>
<dbReference type="InterPro" id="IPR038765">
    <property type="entry name" value="Papain-like_cys_pep_sf"/>
</dbReference>
<evidence type="ECO:0000256" key="6">
    <source>
        <dbReference type="ARBA" id="ARBA00023157"/>
    </source>
</evidence>